<evidence type="ECO:0000256" key="1">
    <source>
        <dbReference type="SAM" id="Phobius"/>
    </source>
</evidence>
<dbReference type="GO" id="GO:0006508">
    <property type="term" value="P:proteolysis"/>
    <property type="evidence" value="ECO:0007669"/>
    <property type="project" value="InterPro"/>
</dbReference>
<dbReference type="SUPFAM" id="SSF52096">
    <property type="entry name" value="ClpP/crotonase"/>
    <property type="match status" value="1"/>
</dbReference>
<dbReference type="Gene3D" id="3.90.226.10">
    <property type="entry name" value="2-enoyl-CoA Hydratase, Chain A, domain 1"/>
    <property type="match status" value="1"/>
</dbReference>
<accession>A0A7X3FXY6</accession>
<keyword evidence="1" id="KW-0472">Membrane</keyword>
<name>A0A7X3FXY6_9BURK</name>
<evidence type="ECO:0000313" key="4">
    <source>
        <dbReference type="Proteomes" id="UP000443353"/>
    </source>
</evidence>
<feature type="domain" description="Tail specific protease" evidence="2">
    <location>
        <begin position="132"/>
        <end position="339"/>
    </location>
</feature>
<keyword evidence="1" id="KW-1133">Transmembrane helix</keyword>
<protein>
    <recommendedName>
        <fullName evidence="2">Tail specific protease domain-containing protein</fullName>
    </recommendedName>
</protein>
<dbReference type="Proteomes" id="UP000443353">
    <property type="component" value="Unassembled WGS sequence"/>
</dbReference>
<evidence type="ECO:0000259" key="2">
    <source>
        <dbReference type="SMART" id="SM00245"/>
    </source>
</evidence>
<dbReference type="PANTHER" id="PTHR11261:SF3">
    <property type="entry name" value="RETINOL-BINDING PROTEIN 3"/>
    <property type="match status" value="1"/>
</dbReference>
<dbReference type="SMART" id="SM00245">
    <property type="entry name" value="TSPc"/>
    <property type="match status" value="1"/>
</dbReference>
<proteinExistence type="predicted"/>
<dbReference type="GO" id="GO:0008236">
    <property type="term" value="F:serine-type peptidase activity"/>
    <property type="evidence" value="ECO:0007669"/>
    <property type="project" value="InterPro"/>
</dbReference>
<dbReference type="PANTHER" id="PTHR11261">
    <property type="entry name" value="INTERPHOTORECEPTOR RETINOID-BINDING PROTEIN"/>
    <property type="match status" value="1"/>
</dbReference>
<dbReference type="Pfam" id="PF03572">
    <property type="entry name" value="Peptidase_S41"/>
    <property type="match status" value="1"/>
</dbReference>
<sequence>MITERCDNPRISRPGFPILCSARRKELKRNLFILSILLSLGLVGTVVALPDLFRPDLSVDGTTRAQTIDTLVARLDQHYVFHDKAKQIEMLLRQRQHDDAYGAITSGEQFAAQLTADMASVAHDLHMKVKFSPKRLRPGVEPDVMPRAASGAARGRHDGVENADHLSPAIGYLRISSFPPRAAVAGAYASALDKLSDTDALIVDVRDNSGGDPASVALLISYFVDRPTRLNDVWSRDSGRTTQTWTEGALDGRRYGGTKPVAILAGPGTASAGEDFTYTMQALKRAAVVGARTWGGAHPIALYRLGDHFFAAIPHSRTISPITRTNWEGAGVMPDVAAPPAAALAVAQDMLRRQLDAAPSP</sequence>
<dbReference type="AlphaFoldDB" id="A0A7X3FXY6"/>
<dbReference type="CDD" id="cd07563">
    <property type="entry name" value="Peptidase_S41_IRBP"/>
    <property type="match status" value="1"/>
</dbReference>
<organism evidence="3 4">
    <name type="scientific">Massilia cellulosiltytica</name>
    <dbReference type="NCBI Taxonomy" id="2683234"/>
    <lineage>
        <taxon>Bacteria</taxon>
        <taxon>Pseudomonadati</taxon>
        <taxon>Pseudomonadota</taxon>
        <taxon>Betaproteobacteria</taxon>
        <taxon>Burkholderiales</taxon>
        <taxon>Oxalobacteraceae</taxon>
        <taxon>Telluria group</taxon>
        <taxon>Massilia</taxon>
    </lineage>
</organism>
<dbReference type="Gene3D" id="3.30.750.44">
    <property type="match status" value="1"/>
</dbReference>
<reference evidence="3 4" key="1">
    <citation type="submission" date="2019-12" db="EMBL/GenBank/DDBJ databases">
        <authorList>
            <person name="Li C."/>
            <person name="Zhao J."/>
        </authorList>
    </citation>
    <scope>NUCLEOTIDE SEQUENCE [LARGE SCALE GENOMIC DNA]</scope>
    <source>
        <strain evidence="3 4">NEAU-DD11</strain>
    </source>
</reference>
<dbReference type="EMBL" id="WSES01000002">
    <property type="protein sequence ID" value="MVW59968.1"/>
    <property type="molecule type" value="Genomic_DNA"/>
</dbReference>
<keyword evidence="1" id="KW-0812">Transmembrane</keyword>
<comment type="caution">
    <text evidence="3">The sequence shown here is derived from an EMBL/GenBank/DDBJ whole genome shotgun (WGS) entry which is preliminary data.</text>
</comment>
<keyword evidence="4" id="KW-1185">Reference proteome</keyword>
<dbReference type="InterPro" id="IPR005151">
    <property type="entry name" value="Tail-specific_protease"/>
</dbReference>
<dbReference type="InterPro" id="IPR029045">
    <property type="entry name" value="ClpP/crotonase-like_dom_sf"/>
</dbReference>
<evidence type="ECO:0000313" key="3">
    <source>
        <dbReference type="EMBL" id="MVW59968.1"/>
    </source>
</evidence>
<gene>
    <name evidence="3" type="ORF">GPY61_08480</name>
</gene>
<feature type="transmembrane region" description="Helical" evidence="1">
    <location>
        <begin position="31"/>
        <end position="49"/>
    </location>
</feature>
<dbReference type="Pfam" id="PF11918">
    <property type="entry name" value="Peptidase_S41_N"/>
    <property type="match status" value="1"/>
</dbReference>